<proteinExistence type="predicted"/>
<evidence type="ECO:0000259" key="3">
    <source>
        <dbReference type="Pfam" id="PF16344"/>
    </source>
</evidence>
<sequence length="371" mass="40858">MDIQKLQRLTEAYITDTLSAEEGVELAKMLQQPAYQLSFKELLHTQLHQQTLDLDAPPGSSLERILQSLDTQIQQGNSVRRTPLLLRWKNIAAAIIVLVIGSGIYIFRHQSKKILPISQQTNVVREILPGTSKAILTLANGTQKELGTADNGLPLQADAVLLTTPNGGQYQAVLPDGSKVWLNAASGIKFPSSFNHKERKVEVTGEVYLEVAQNPRQPFIVNAGGAEIQVLGTSFNINAYEDEAVLKTTLVTGAVKISMAGHSRPLRPGQQAVVKPMKGEGEPIIVQSVDPGQVLAWKNGLFDFNGLSFEEIMRQLGRWYDIKIVYENNIIPNKQLAGEMTRGVSLNDLLKQLGELGIHYKLNDRTLTVLP</sequence>
<dbReference type="EMBL" id="JACVFC010000001">
    <property type="protein sequence ID" value="MBC9929156.1"/>
    <property type="molecule type" value="Genomic_DNA"/>
</dbReference>
<accession>A0ABR7TI27</accession>
<dbReference type="InterPro" id="IPR012373">
    <property type="entry name" value="Ferrdict_sens_TM"/>
</dbReference>
<name>A0ABR7TI27_9BACT</name>
<dbReference type="PANTHER" id="PTHR30273">
    <property type="entry name" value="PERIPLASMIC SIGNAL SENSOR AND SIGMA FACTOR ACTIVATOR FECR-RELATED"/>
    <property type="match status" value="1"/>
</dbReference>
<dbReference type="Proteomes" id="UP000659124">
    <property type="component" value="Unassembled WGS sequence"/>
</dbReference>
<protein>
    <submittedName>
        <fullName evidence="4">FecR domain-containing protein</fullName>
    </submittedName>
</protein>
<keyword evidence="1" id="KW-0472">Membrane</keyword>
<feature type="domain" description="FecR protein" evidence="2">
    <location>
        <begin position="162"/>
        <end position="256"/>
    </location>
</feature>
<evidence type="ECO:0000313" key="5">
    <source>
        <dbReference type="Proteomes" id="UP000659124"/>
    </source>
</evidence>
<dbReference type="RefSeq" id="WP_188086302.1">
    <property type="nucleotide sequence ID" value="NZ_JACVFC010000001.1"/>
</dbReference>
<gene>
    <name evidence="4" type="ORF">ICL07_02150</name>
</gene>
<keyword evidence="1" id="KW-1133">Transmembrane helix</keyword>
<dbReference type="InterPro" id="IPR006860">
    <property type="entry name" value="FecR"/>
</dbReference>
<comment type="caution">
    <text evidence="4">The sequence shown here is derived from an EMBL/GenBank/DDBJ whole genome shotgun (WGS) entry which is preliminary data.</text>
</comment>
<reference evidence="4 5" key="1">
    <citation type="submission" date="2020-09" db="EMBL/GenBank/DDBJ databases">
        <title>Genome sequences of type strains of Chitinophaga qingshengii and Chitinophaga varians.</title>
        <authorList>
            <person name="Kittiwongwattana C."/>
        </authorList>
    </citation>
    <scope>NUCLEOTIDE SEQUENCE [LARGE SCALE GENOMIC DNA]</scope>
    <source>
        <strain evidence="4 5">JCM 30026</strain>
    </source>
</reference>
<evidence type="ECO:0000313" key="4">
    <source>
        <dbReference type="EMBL" id="MBC9929156.1"/>
    </source>
</evidence>
<keyword evidence="1" id="KW-0812">Transmembrane</keyword>
<dbReference type="Pfam" id="PF16344">
    <property type="entry name" value="FecR_C"/>
    <property type="match status" value="1"/>
</dbReference>
<dbReference type="InterPro" id="IPR032508">
    <property type="entry name" value="FecR_C"/>
</dbReference>
<evidence type="ECO:0000259" key="2">
    <source>
        <dbReference type="Pfam" id="PF04773"/>
    </source>
</evidence>
<dbReference type="Pfam" id="PF04773">
    <property type="entry name" value="FecR"/>
    <property type="match status" value="1"/>
</dbReference>
<feature type="transmembrane region" description="Helical" evidence="1">
    <location>
        <begin position="90"/>
        <end position="107"/>
    </location>
</feature>
<organism evidence="4 5">
    <name type="scientific">Chitinophaga qingshengii</name>
    <dbReference type="NCBI Taxonomy" id="1569794"/>
    <lineage>
        <taxon>Bacteria</taxon>
        <taxon>Pseudomonadati</taxon>
        <taxon>Bacteroidota</taxon>
        <taxon>Chitinophagia</taxon>
        <taxon>Chitinophagales</taxon>
        <taxon>Chitinophagaceae</taxon>
        <taxon>Chitinophaga</taxon>
    </lineage>
</organism>
<dbReference type="Gene3D" id="3.55.50.30">
    <property type="match status" value="1"/>
</dbReference>
<dbReference type="PANTHER" id="PTHR30273:SF2">
    <property type="entry name" value="PROTEIN FECR"/>
    <property type="match status" value="1"/>
</dbReference>
<evidence type="ECO:0000256" key="1">
    <source>
        <dbReference type="SAM" id="Phobius"/>
    </source>
</evidence>
<feature type="domain" description="Protein FecR C-terminal" evidence="3">
    <location>
        <begin position="302"/>
        <end position="369"/>
    </location>
</feature>
<keyword evidence="5" id="KW-1185">Reference proteome</keyword>
<dbReference type="Gene3D" id="2.60.120.1440">
    <property type="match status" value="1"/>
</dbReference>